<dbReference type="AlphaFoldDB" id="A0A0N4WR10"/>
<keyword evidence="2" id="KW-1185">Reference proteome</keyword>
<evidence type="ECO:0000313" key="1">
    <source>
        <dbReference type="EMBL" id="VDO51002.1"/>
    </source>
</evidence>
<sequence length="59" mass="6680">MSIQTPVWQCVSVRCTISDLFALPNGVTVINQINPGHQWTDTNAKICRFDITMYKPQVV</sequence>
<dbReference type="EMBL" id="UZAF01018377">
    <property type="protein sequence ID" value="VDO51002.1"/>
    <property type="molecule type" value="Genomic_DNA"/>
</dbReference>
<proteinExistence type="predicted"/>
<dbReference type="WBParaSite" id="HPLM_0001390101-mRNA-1">
    <property type="protein sequence ID" value="HPLM_0001390101-mRNA-1"/>
    <property type="gene ID" value="HPLM_0001390101"/>
</dbReference>
<evidence type="ECO:0000313" key="3">
    <source>
        <dbReference type="WBParaSite" id="HPLM_0001390101-mRNA-1"/>
    </source>
</evidence>
<reference evidence="3" key="1">
    <citation type="submission" date="2017-02" db="UniProtKB">
        <authorList>
            <consortium name="WormBaseParasite"/>
        </authorList>
    </citation>
    <scope>IDENTIFICATION</scope>
</reference>
<gene>
    <name evidence="1" type="ORF">HPLM_LOCUS13893</name>
</gene>
<accession>A0A0N4WR10</accession>
<protein>
    <submittedName>
        <fullName evidence="3">MSP domain-containing protein</fullName>
    </submittedName>
</protein>
<evidence type="ECO:0000313" key="2">
    <source>
        <dbReference type="Proteomes" id="UP000268014"/>
    </source>
</evidence>
<dbReference type="Proteomes" id="UP000268014">
    <property type="component" value="Unassembled WGS sequence"/>
</dbReference>
<reference evidence="1 2" key="2">
    <citation type="submission" date="2018-11" db="EMBL/GenBank/DDBJ databases">
        <authorList>
            <consortium name="Pathogen Informatics"/>
        </authorList>
    </citation>
    <scope>NUCLEOTIDE SEQUENCE [LARGE SCALE GENOMIC DNA]</scope>
    <source>
        <strain evidence="1 2">MHpl1</strain>
    </source>
</reference>
<name>A0A0N4WR10_HAEPC</name>
<organism evidence="3">
    <name type="scientific">Haemonchus placei</name>
    <name type="common">Barber's pole worm</name>
    <dbReference type="NCBI Taxonomy" id="6290"/>
    <lineage>
        <taxon>Eukaryota</taxon>
        <taxon>Metazoa</taxon>
        <taxon>Ecdysozoa</taxon>
        <taxon>Nematoda</taxon>
        <taxon>Chromadorea</taxon>
        <taxon>Rhabditida</taxon>
        <taxon>Rhabditina</taxon>
        <taxon>Rhabditomorpha</taxon>
        <taxon>Strongyloidea</taxon>
        <taxon>Trichostrongylidae</taxon>
        <taxon>Haemonchus</taxon>
    </lineage>
</organism>